<evidence type="ECO:0000256" key="1">
    <source>
        <dbReference type="SAM" id="SignalP"/>
    </source>
</evidence>
<protein>
    <submittedName>
        <fullName evidence="2">Uncharacterized protein</fullName>
    </submittedName>
</protein>
<reference evidence="2 3" key="1">
    <citation type="journal article" date="2016" name="Genome Biol. Evol.">
        <title>Divergent and convergent evolution of fungal pathogenicity.</title>
        <authorList>
            <person name="Shang Y."/>
            <person name="Xiao G."/>
            <person name="Zheng P."/>
            <person name="Cen K."/>
            <person name="Zhan S."/>
            <person name="Wang C."/>
        </authorList>
    </citation>
    <scope>NUCLEOTIDE SEQUENCE [LARGE SCALE GENOMIC DNA]</scope>
    <source>
        <strain evidence="2 3">RCEF 1005</strain>
    </source>
</reference>
<proteinExistence type="predicted"/>
<evidence type="ECO:0000313" key="3">
    <source>
        <dbReference type="Proteomes" id="UP000076881"/>
    </source>
</evidence>
<gene>
    <name evidence="2" type="ORF">LEL_08805</name>
</gene>
<sequence>MKSSALIFLQVASMATALSRGDVSYAEAEAACGDLGVMEVPVGVDPYTIRACKEHPTFNTTDSSSLKRRECWQALGRVVRVTATAAARTPAEEGAAKTVAVVAEMVNMAATARRVRQKTSEMAWM</sequence>
<feature type="signal peptide" evidence="1">
    <location>
        <begin position="1"/>
        <end position="21"/>
    </location>
</feature>
<evidence type="ECO:0000313" key="2">
    <source>
        <dbReference type="EMBL" id="OAA73021.1"/>
    </source>
</evidence>
<dbReference type="AlphaFoldDB" id="A0A168DUJ6"/>
<accession>A0A168DUJ6</accession>
<keyword evidence="1" id="KW-0732">Signal</keyword>
<feature type="chain" id="PRO_5007896298" evidence="1">
    <location>
        <begin position="22"/>
        <end position="125"/>
    </location>
</feature>
<dbReference type="Proteomes" id="UP000076881">
    <property type="component" value="Unassembled WGS sequence"/>
</dbReference>
<keyword evidence="3" id="KW-1185">Reference proteome</keyword>
<name>A0A168DUJ6_CORDF</name>
<dbReference type="OrthoDB" id="3660930at2759"/>
<dbReference type="EMBL" id="AZHF01000007">
    <property type="protein sequence ID" value="OAA73021.1"/>
    <property type="molecule type" value="Genomic_DNA"/>
</dbReference>
<organism evidence="2 3">
    <name type="scientific">Akanthomyces lecanii RCEF 1005</name>
    <dbReference type="NCBI Taxonomy" id="1081108"/>
    <lineage>
        <taxon>Eukaryota</taxon>
        <taxon>Fungi</taxon>
        <taxon>Dikarya</taxon>
        <taxon>Ascomycota</taxon>
        <taxon>Pezizomycotina</taxon>
        <taxon>Sordariomycetes</taxon>
        <taxon>Hypocreomycetidae</taxon>
        <taxon>Hypocreales</taxon>
        <taxon>Cordycipitaceae</taxon>
        <taxon>Akanthomyces</taxon>
        <taxon>Cordyceps confragosa</taxon>
    </lineage>
</organism>
<comment type="caution">
    <text evidence="2">The sequence shown here is derived from an EMBL/GenBank/DDBJ whole genome shotgun (WGS) entry which is preliminary data.</text>
</comment>